<protein>
    <submittedName>
        <fullName evidence="3">Membrane-bound acyltransferase YkrP</fullName>
    </submittedName>
</protein>
<dbReference type="EMBL" id="AP027731">
    <property type="protein sequence ID" value="BDZ44271.1"/>
    <property type="molecule type" value="Genomic_DNA"/>
</dbReference>
<feature type="transmembrane region" description="Helical" evidence="1">
    <location>
        <begin position="114"/>
        <end position="132"/>
    </location>
</feature>
<keyword evidence="1" id="KW-0812">Transmembrane</keyword>
<feature type="transmembrane region" description="Helical" evidence="1">
    <location>
        <begin position="246"/>
        <end position="270"/>
    </location>
</feature>
<accession>A0ABN6XHF4</accession>
<keyword evidence="3" id="KW-0012">Acyltransferase</keyword>
<dbReference type="InterPro" id="IPR002656">
    <property type="entry name" value="Acyl_transf_3_dom"/>
</dbReference>
<keyword evidence="1" id="KW-0472">Membrane</keyword>
<dbReference type="Proteomes" id="UP001321498">
    <property type="component" value="Chromosome"/>
</dbReference>
<reference evidence="4" key="1">
    <citation type="journal article" date="2019" name="Int. J. Syst. Evol. Microbiol.">
        <title>The Global Catalogue of Microorganisms (GCM) 10K type strain sequencing project: providing services to taxonomists for standard genome sequencing and annotation.</title>
        <authorList>
            <consortium name="The Broad Institute Genomics Platform"/>
            <consortium name="The Broad Institute Genome Sequencing Center for Infectious Disease"/>
            <person name="Wu L."/>
            <person name="Ma J."/>
        </authorList>
    </citation>
    <scope>NUCLEOTIDE SEQUENCE [LARGE SCALE GENOMIC DNA]</scope>
    <source>
        <strain evidence="4">NBRC 108725</strain>
    </source>
</reference>
<dbReference type="GO" id="GO:0016746">
    <property type="term" value="F:acyltransferase activity"/>
    <property type="evidence" value="ECO:0007669"/>
    <property type="project" value="UniProtKB-KW"/>
</dbReference>
<keyword evidence="3" id="KW-0808">Transferase</keyword>
<feature type="transmembrane region" description="Helical" evidence="1">
    <location>
        <begin position="201"/>
        <end position="224"/>
    </location>
</feature>
<keyword evidence="4" id="KW-1185">Reference proteome</keyword>
<evidence type="ECO:0000313" key="4">
    <source>
        <dbReference type="Proteomes" id="UP001321498"/>
    </source>
</evidence>
<name>A0ABN6XHF4_9MICO</name>
<feature type="transmembrane region" description="Helical" evidence="1">
    <location>
        <begin position="309"/>
        <end position="328"/>
    </location>
</feature>
<gene>
    <name evidence="3" type="primary">ykrP</name>
    <name evidence="3" type="ORF">GCM10025866_01800</name>
</gene>
<feature type="transmembrane region" description="Helical" evidence="1">
    <location>
        <begin position="277"/>
        <end position="297"/>
    </location>
</feature>
<evidence type="ECO:0000313" key="3">
    <source>
        <dbReference type="EMBL" id="BDZ44271.1"/>
    </source>
</evidence>
<keyword evidence="1" id="KW-1133">Transmembrane helix</keyword>
<feature type="domain" description="Acyltransferase 3" evidence="2">
    <location>
        <begin position="22"/>
        <end position="328"/>
    </location>
</feature>
<feature type="transmembrane region" description="Helical" evidence="1">
    <location>
        <begin position="50"/>
        <end position="72"/>
    </location>
</feature>
<dbReference type="PANTHER" id="PTHR37312">
    <property type="entry name" value="MEMBRANE-BOUND ACYLTRANSFERASE YKRP-RELATED"/>
    <property type="match status" value="1"/>
</dbReference>
<feature type="transmembrane region" description="Helical" evidence="1">
    <location>
        <begin position="84"/>
        <end position="102"/>
    </location>
</feature>
<organism evidence="3 4">
    <name type="scientific">Naasia aerilata</name>
    <dbReference type="NCBI Taxonomy" id="1162966"/>
    <lineage>
        <taxon>Bacteria</taxon>
        <taxon>Bacillati</taxon>
        <taxon>Actinomycetota</taxon>
        <taxon>Actinomycetes</taxon>
        <taxon>Micrococcales</taxon>
        <taxon>Microbacteriaceae</taxon>
        <taxon>Naasia</taxon>
    </lineage>
</organism>
<sequence length="382" mass="41865">MATTATAGPAAGVAPRARVALWDNARFVAIFLVVAGHSVQRLTGGLDAAFAVYLLIYSVHIPLFVLVSGHFGKDRLEGRDLRRILTDLVAPYLVFETIWTVIQWLVEGKTTVDYANASWTLWFLLALIWWRLLLPVLAVLRWPLLWATVLAVAAGYTDEIDSTLALSRTFGLLPFFVLGWELKRHDAGRRWQEAAPKVVTAVRGAAAVLVLAAVVTVVAGLPLWKRLHLKDFFFADDAYATFGYDAWWAGLVRLGLLALSALLCLAVLALTPRGITWFTSLGAATLYVYLFHTFLLYPLRESGVLAEQATVPVLVLMLLLAAAITLALSSEFVRRVFRPWSSRRSGACWSGSRARRDGPRPSVTHCVARCGPPCAPSVGSPA</sequence>
<dbReference type="InterPro" id="IPR052734">
    <property type="entry name" value="Nod_factor_acetyltransferase"/>
</dbReference>
<evidence type="ECO:0000256" key="1">
    <source>
        <dbReference type="SAM" id="Phobius"/>
    </source>
</evidence>
<evidence type="ECO:0000259" key="2">
    <source>
        <dbReference type="Pfam" id="PF01757"/>
    </source>
</evidence>
<dbReference type="Pfam" id="PF01757">
    <property type="entry name" value="Acyl_transf_3"/>
    <property type="match status" value="1"/>
</dbReference>
<dbReference type="PANTHER" id="PTHR37312:SF1">
    <property type="entry name" value="MEMBRANE-BOUND ACYLTRANSFERASE YKRP-RELATED"/>
    <property type="match status" value="1"/>
</dbReference>
<proteinExistence type="predicted"/>
<dbReference type="RefSeq" id="WP_286277735.1">
    <property type="nucleotide sequence ID" value="NZ_AP027731.1"/>
</dbReference>